<accession>A0A1U7XAK1</accession>
<evidence type="ECO:0000313" key="1">
    <source>
        <dbReference type="Proteomes" id="UP000189701"/>
    </source>
</evidence>
<reference evidence="1" key="1">
    <citation type="journal article" date="2013" name="Genome Biol.">
        <title>Reference genomes and transcriptomes of Nicotiana sylvestris and Nicotiana tomentosiformis.</title>
        <authorList>
            <person name="Sierro N."/>
            <person name="Battey J.N."/>
            <person name="Ouadi S."/>
            <person name="Bovet L."/>
            <person name="Goepfert S."/>
            <person name="Bakaher N."/>
            <person name="Peitsch M.C."/>
            <person name="Ivanov N.V."/>
        </authorList>
    </citation>
    <scope>NUCLEOTIDE SEQUENCE [LARGE SCALE GENOMIC DNA]</scope>
</reference>
<gene>
    <name evidence="2" type="primary">LOC104236807</name>
</gene>
<evidence type="ECO:0000313" key="2">
    <source>
        <dbReference type="RefSeq" id="XP_009789127.1"/>
    </source>
</evidence>
<dbReference type="AlphaFoldDB" id="A0A1U7XAK1"/>
<keyword evidence="1" id="KW-1185">Reference proteome</keyword>
<sequence>MLLYFIHLRISWWRVQNVALFHSLKNVIHVRFIHILEKLPSMSLRSSASSRLSQARLPDLNSMLKNLWNPSYDREMNLDREATRSVSFCTCFLLINTSSIPSMALI</sequence>
<organism evidence="1 2">
    <name type="scientific">Nicotiana sylvestris</name>
    <name type="common">Wood tobacco</name>
    <name type="synonym">South American tobacco</name>
    <dbReference type="NCBI Taxonomy" id="4096"/>
    <lineage>
        <taxon>Eukaryota</taxon>
        <taxon>Viridiplantae</taxon>
        <taxon>Streptophyta</taxon>
        <taxon>Embryophyta</taxon>
        <taxon>Tracheophyta</taxon>
        <taxon>Spermatophyta</taxon>
        <taxon>Magnoliopsida</taxon>
        <taxon>eudicotyledons</taxon>
        <taxon>Gunneridae</taxon>
        <taxon>Pentapetalae</taxon>
        <taxon>asterids</taxon>
        <taxon>lamiids</taxon>
        <taxon>Solanales</taxon>
        <taxon>Solanaceae</taxon>
        <taxon>Nicotianoideae</taxon>
        <taxon>Nicotianeae</taxon>
        <taxon>Nicotiana</taxon>
    </lineage>
</organism>
<reference evidence="2" key="2">
    <citation type="submission" date="2025-08" db="UniProtKB">
        <authorList>
            <consortium name="RefSeq"/>
        </authorList>
    </citation>
    <scope>IDENTIFICATION</scope>
    <source>
        <tissue evidence="2">Leaf</tissue>
    </source>
</reference>
<dbReference type="RefSeq" id="XP_009789127.1">
    <property type="nucleotide sequence ID" value="XM_009790825.1"/>
</dbReference>
<protein>
    <submittedName>
        <fullName evidence="2">Uncharacterized protein LOC104236807</fullName>
    </submittedName>
</protein>
<dbReference type="Proteomes" id="UP000189701">
    <property type="component" value="Unplaced"/>
</dbReference>
<name>A0A1U7XAK1_NICSY</name>
<proteinExistence type="predicted"/>